<dbReference type="InterPro" id="IPR018163">
    <property type="entry name" value="Thr/Ala-tRNA-synth_IIc_edit"/>
</dbReference>
<dbReference type="InterPro" id="IPR023033">
    <property type="entry name" value="Ala_tRNA_ligase_euk/bac"/>
</dbReference>
<evidence type="ECO:0000313" key="14">
    <source>
        <dbReference type="Proteomes" id="UP000296034"/>
    </source>
</evidence>
<dbReference type="PANTHER" id="PTHR11777">
    <property type="entry name" value="ALANYL-TRNA SYNTHETASE"/>
    <property type="match status" value="1"/>
</dbReference>
<evidence type="ECO:0000256" key="5">
    <source>
        <dbReference type="ARBA" id="ARBA00022741"/>
    </source>
</evidence>
<feature type="binding site" evidence="11">
    <location>
        <position position="672"/>
    </location>
    <ligand>
        <name>Zn(2+)</name>
        <dbReference type="ChEBI" id="CHEBI:29105"/>
    </ligand>
</feature>
<dbReference type="Gene3D" id="3.30.930.10">
    <property type="entry name" value="Bira Bifunctional Protein, Domain 2"/>
    <property type="match status" value="1"/>
</dbReference>
<comment type="caution">
    <text evidence="13">The sequence shown here is derived from an EMBL/GenBank/DDBJ whole genome shotgun (WGS) entry which is preliminary data.</text>
</comment>
<comment type="similarity">
    <text evidence="1 11">Belongs to the class-II aminoacyl-tRNA synthetase family.</text>
</comment>
<keyword evidence="4 11" id="KW-0479">Metal-binding</keyword>
<dbReference type="GO" id="GO:0045892">
    <property type="term" value="P:negative regulation of DNA-templated transcription"/>
    <property type="evidence" value="ECO:0007669"/>
    <property type="project" value="TreeGrafter"/>
</dbReference>
<dbReference type="Pfam" id="PF01411">
    <property type="entry name" value="tRNA-synt_2c"/>
    <property type="match status" value="1"/>
</dbReference>
<dbReference type="GO" id="GO:0000049">
    <property type="term" value="F:tRNA binding"/>
    <property type="evidence" value="ECO:0007669"/>
    <property type="project" value="UniProtKB-KW"/>
</dbReference>
<dbReference type="FunFam" id="3.10.310.40:FF:000001">
    <property type="entry name" value="Alanine--tRNA ligase"/>
    <property type="match status" value="1"/>
</dbReference>
<evidence type="ECO:0000256" key="11">
    <source>
        <dbReference type="HAMAP-Rule" id="MF_00036"/>
    </source>
</evidence>
<evidence type="ECO:0000313" key="13">
    <source>
        <dbReference type="EMBL" id="PPI87097.1"/>
    </source>
</evidence>
<keyword evidence="5 11" id="KW-0547">Nucleotide-binding</keyword>
<feature type="binding site" evidence="11">
    <location>
        <position position="570"/>
    </location>
    <ligand>
        <name>Zn(2+)</name>
        <dbReference type="ChEBI" id="CHEBI:29105"/>
    </ligand>
</feature>
<keyword evidence="10 11" id="KW-0030">Aminoacyl-tRNA synthetase</keyword>
<dbReference type="InterPro" id="IPR045864">
    <property type="entry name" value="aa-tRNA-synth_II/BPL/LPL"/>
</dbReference>
<feature type="domain" description="Alanyl-transfer RNA synthetases family profile" evidence="12">
    <location>
        <begin position="3"/>
        <end position="711"/>
    </location>
</feature>
<dbReference type="EMBL" id="PDKS01000004">
    <property type="protein sequence ID" value="PPI87097.1"/>
    <property type="molecule type" value="Genomic_DNA"/>
</dbReference>
<comment type="catalytic activity">
    <reaction evidence="11">
        <text>tRNA(Ala) + L-alanine + ATP = L-alanyl-tRNA(Ala) + AMP + diphosphate</text>
        <dbReference type="Rhea" id="RHEA:12540"/>
        <dbReference type="Rhea" id="RHEA-COMP:9657"/>
        <dbReference type="Rhea" id="RHEA-COMP:9923"/>
        <dbReference type="ChEBI" id="CHEBI:30616"/>
        <dbReference type="ChEBI" id="CHEBI:33019"/>
        <dbReference type="ChEBI" id="CHEBI:57972"/>
        <dbReference type="ChEBI" id="CHEBI:78442"/>
        <dbReference type="ChEBI" id="CHEBI:78497"/>
        <dbReference type="ChEBI" id="CHEBI:456215"/>
        <dbReference type="EC" id="6.1.1.7"/>
    </reaction>
</comment>
<dbReference type="PRINTS" id="PR00980">
    <property type="entry name" value="TRNASYNTHALA"/>
</dbReference>
<dbReference type="FunFam" id="3.30.930.10:FF:000004">
    <property type="entry name" value="Alanine--tRNA ligase"/>
    <property type="match status" value="1"/>
</dbReference>
<dbReference type="GO" id="GO:0005829">
    <property type="term" value="C:cytosol"/>
    <property type="evidence" value="ECO:0007669"/>
    <property type="project" value="TreeGrafter"/>
</dbReference>
<comment type="cofactor">
    <cofactor evidence="11">
        <name>Zn(2+)</name>
        <dbReference type="ChEBI" id="CHEBI:29105"/>
    </cofactor>
    <text evidence="11">Binds 1 zinc ion per subunit.</text>
</comment>
<dbReference type="Proteomes" id="UP000296034">
    <property type="component" value="Unassembled WGS sequence"/>
</dbReference>
<keyword evidence="11" id="KW-0963">Cytoplasm</keyword>
<keyword evidence="2 11" id="KW-0820">tRNA-binding</keyword>
<dbReference type="HAMAP" id="MF_00036_B">
    <property type="entry name" value="Ala_tRNA_synth_B"/>
    <property type="match status" value="1"/>
</dbReference>
<keyword evidence="3 11" id="KW-0436">Ligase</keyword>
<dbReference type="NCBIfam" id="TIGR00344">
    <property type="entry name" value="alaS"/>
    <property type="match status" value="1"/>
</dbReference>
<dbReference type="Gene3D" id="2.40.30.130">
    <property type="match status" value="1"/>
</dbReference>
<dbReference type="InterPro" id="IPR002318">
    <property type="entry name" value="Ala-tRNA-lgiase_IIc"/>
</dbReference>
<dbReference type="SUPFAM" id="SSF55186">
    <property type="entry name" value="ThrRS/AlaRS common domain"/>
    <property type="match status" value="1"/>
</dbReference>
<dbReference type="PROSITE" id="PS50860">
    <property type="entry name" value="AA_TRNA_LIGASE_II_ALA"/>
    <property type="match status" value="1"/>
</dbReference>
<dbReference type="InterPro" id="IPR009000">
    <property type="entry name" value="Transl_B-barrel_sf"/>
</dbReference>
<evidence type="ECO:0000256" key="1">
    <source>
        <dbReference type="ARBA" id="ARBA00008226"/>
    </source>
</evidence>
<comment type="subunit">
    <text evidence="11">Homotetramer.</text>
</comment>
<feature type="binding site" evidence="11">
    <location>
        <position position="668"/>
    </location>
    <ligand>
        <name>Zn(2+)</name>
        <dbReference type="ChEBI" id="CHEBI:29105"/>
    </ligand>
</feature>
<dbReference type="Pfam" id="PF02272">
    <property type="entry name" value="DHHA1"/>
    <property type="match status" value="1"/>
</dbReference>
<dbReference type="InterPro" id="IPR003156">
    <property type="entry name" value="DHHA1_dom"/>
</dbReference>
<keyword evidence="8 11" id="KW-0694">RNA-binding</keyword>
<reference evidence="13 14" key="1">
    <citation type="journal article" date="2018" name="Genome Biol. Evol.">
        <title>Cladogenesis and Genomic Streamlining in Extracellular Endosymbionts of Tropical Stink Bugs.</title>
        <authorList>
            <person name="Otero-Bravo A."/>
            <person name="Goffredi S."/>
            <person name="Sabree Z.L."/>
        </authorList>
    </citation>
    <scope>NUCLEOTIDE SEQUENCE [LARGE SCALE GENOMIC DNA]</scope>
    <source>
        <strain evidence="13 14">SoET</strain>
    </source>
</reference>
<dbReference type="GO" id="GO:0005524">
    <property type="term" value="F:ATP binding"/>
    <property type="evidence" value="ECO:0007669"/>
    <property type="project" value="UniProtKB-UniRule"/>
</dbReference>
<evidence type="ECO:0000256" key="7">
    <source>
        <dbReference type="ARBA" id="ARBA00022840"/>
    </source>
</evidence>
<dbReference type="PANTHER" id="PTHR11777:SF9">
    <property type="entry name" value="ALANINE--TRNA LIGASE, CYTOPLASMIC"/>
    <property type="match status" value="1"/>
</dbReference>
<protein>
    <recommendedName>
        <fullName evidence="11">Alanine--tRNA ligase</fullName>
        <ecNumber evidence="11">6.1.1.7</ecNumber>
    </recommendedName>
    <alternativeName>
        <fullName evidence="11">Alanyl-tRNA synthetase</fullName>
        <shortName evidence="11">AlaRS</shortName>
    </alternativeName>
</protein>
<dbReference type="EC" id="6.1.1.7" evidence="11"/>
<comment type="function">
    <text evidence="11">Catalyzes the attachment of alanine to tRNA(Ala) in a two-step reaction: alanine is first activated by ATP to form Ala-AMP and then transferred to the acceptor end of tRNA(Ala). Also edits incorrectly charged Ser-tRNA(Ala) and Gly-tRNA(Ala) via its editing domain.</text>
</comment>
<name>A0A2P5SXM8_9GAMM</name>
<evidence type="ECO:0000256" key="6">
    <source>
        <dbReference type="ARBA" id="ARBA00022833"/>
    </source>
</evidence>
<dbReference type="GO" id="GO:0008270">
    <property type="term" value="F:zinc ion binding"/>
    <property type="evidence" value="ECO:0007669"/>
    <property type="project" value="UniProtKB-UniRule"/>
</dbReference>
<dbReference type="GO" id="GO:0006419">
    <property type="term" value="P:alanyl-tRNA aminoacylation"/>
    <property type="evidence" value="ECO:0007669"/>
    <property type="project" value="UniProtKB-UniRule"/>
</dbReference>
<organism evidence="13 14">
    <name type="scientific">Candidatus Pantoea edessiphila</name>
    <dbReference type="NCBI Taxonomy" id="2044610"/>
    <lineage>
        <taxon>Bacteria</taxon>
        <taxon>Pseudomonadati</taxon>
        <taxon>Pseudomonadota</taxon>
        <taxon>Gammaproteobacteria</taxon>
        <taxon>Enterobacterales</taxon>
        <taxon>Erwiniaceae</taxon>
        <taxon>Pantoea</taxon>
    </lineage>
</organism>
<keyword evidence="6 11" id="KW-0862">Zinc</keyword>
<dbReference type="Pfam" id="PF07973">
    <property type="entry name" value="tRNA_SAD"/>
    <property type="match status" value="1"/>
</dbReference>
<dbReference type="Gene3D" id="3.10.310.40">
    <property type="match status" value="1"/>
</dbReference>
<dbReference type="OrthoDB" id="9803884at2"/>
<comment type="subcellular location">
    <subcellularLocation>
        <location evidence="11">Cytoplasm</location>
    </subcellularLocation>
</comment>
<evidence type="ECO:0000256" key="2">
    <source>
        <dbReference type="ARBA" id="ARBA00022555"/>
    </source>
</evidence>
<dbReference type="Gene3D" id="3.30.980.10">
    <property type="entry name" value="Threonyl-trna Synthetase, Chain A, domain 2"/>
    <property type="match status" value="1"/>
</dbReference>
<dbReference type="SUPFAM" id="SSF101353">
    <property type="entry name" value="Putative anticodon-binding domain of alanyl-tRNA synthetase (AlaRS)"/>
    <property type="match status" value="1"/>
</dbReference>
<dbReference type="SUPFAM" id="SSF50447">
    <property type="entry name" value="Translation proteins"/>
    <property type="match status" value="1"/>
</dbReference>
<dbReference type="RefSeq" id="WP_136131868.1">
    <property type="nucleotide sequence ID" value="NZ_PDKS01000004.1"/>
</dbReference>
<dbReference type="SUPFAM" id="SSF55681">
    <property type="entry name" value="Class II aaRS and biotin synthetases"/>
    <property type="match status" value="1"/>
</dbReference>
<dbReference type="InterPro" id="IPR012947">
    <property type="entry name" value="tRNA_SAD"/>
</dbReference>
<keyword evidence="9 11" id="KW-0648">Protein biosynthesis</keyword>
<accession>A0A2P5SXM8</accession>
<dbReference type="InterPro" id="IPR050058">
    <property type="entry name" value="Ala-tRNA_ligase"/>
</dbReference>
<dbReference type="CDD" id="cd00673">
    <property type="entry name" value="AlaRS_core"/>
    <property type="match status" value="1"/>
</dbReference>
<dbReference type="GO" id="GO:0002161">
    <property type="term" value="F:aminoacyl-tRNA deacylase activity"/>
    <property type="evidence" value="ECO:0007669"/>
    <property type="project" value="TreeGrafter"/>
</dbReference>
<keyword evidence="7 11" id="KW-0067">ATP-binding</keyword>
<evidence type="ECO:0000256" key="8">
    <source>
        <dbReference type="ARBA" id="ARBA00022884"/>
    </source>
</evidence>
<feature type="binding site" evidence="11">
    <location>
        <position position="566"/>
    </location>
    <ligand>
        <name>Zn(2+)</name>
        <dbReference type="ChEBI" id="CHEBI:29105"/>
    </ligand>
</feature>
<dbReference type="SMART" id="SM00863">
    <property type="entry name" value="tRNA_SAD"/>
    <property type="match status" value="1"/>
</dbReference>
<dbReference type="InterPro" id="IPR018164">
    <property type="entry name" value="Ala-tRNA-synth_IIc_N"/>
</dbReference>
<evidence type="ECO:0000259" key="12">
    <source>
        <dbReference type="PROSITE" id="PS50860"/>
    </source>
</evidence>
<evidence type="ECO:0000256" key="3">
    <source>
        <dbReference type="ARBA" id="ARBA00022598"/>
    </source>
</evidence>
<dbReference type="FunFam" id="3.30.980.10:FF:000004">
    <property type="entry name" value="Alanine--tRNA ligase, cytoplasmic"/>
    <property type="match status" value="1"/>
</dbReference>
<dbReference type="AlphaFoldDB" id="A0A2P5SXM8"/>
<dbReference type="InterPro" id="IPR018165">
    <property type="entry name" value="Ala-tRNA-synth_IIc_core"/>
</dbReference>
<comment type="domain">
    <text evidence="11">Consists of three domains; the N-terminal catalytic domain, the editing domain and the C-terminal C-Ala domain. The editing domain removes incorrectly charged amino acids, while the C-Ala domain, along with tRNA(Ala), serves as a bridge to cooperatively bring together the editing and aminoacylation centers thus stimulating deacylation of misacylated tRNAs.</text>
</comment>
<gene>
    <name evidence="11" type="primary">alaS</name>
    <name evidence="13" type="ORF">CRV11_02950</name>
</gene>
<evidence type="ECO:0000256" key="9">
    <source>
        <dbReference type="ARBA" id="ARBA00022917"/>
    </source>
</evidence>
<evidence type="ECO:0000256" key="10">
    <source>
        <dbReference type="ARBA" id="ARBA00023146"/>
    </source>
</evidence>
<dbReference type="Gene3D" id="3.30.54.20">
    <property type="match status" value="1"/>
</dbReference>
<sequence length="877" mass="99981">MIKSTNMIRQMFIDFFRCKGHVILPSSSLVPDNDTSLLFTNAGMNQFKNIFLCREKTKHLRVATSQRCIRAGGKHNDLEHVGYTERHNTFFEMLGNFSFGDYFKREAILFAWELLTHKSWFNIPINRFLITVYKSDKESYNIWTHEIGIPKNRIIIVGDQKNSPYVSDNFWQMGDDGPCGPCTEILYYYGNNNSCLLNSNMKLNDNNYLELWNIVFLQFDRQPNGSMIPLSKPFVDTGMGLERIASVMQHVKSNYKIDLFKNLILRIAEIIGTKDINHSSLRVIADHIRSCAFLIADGILPSNENRGYVLRRIIRRAIRHGNILGAKKFFLHLLIKPLIEIMGEAAEYLSTQQIKIENILKFEEEQFNKTLKRGLLLLNFELSNLKENSTLSGKTMFRLHDTFGFPVDLIKDICKERNYNVDNIGFEKEMKLQQIRARQSSKFESKYNNEMFFDVQSCFKGYDLLHVSSVIKSIYISDQSVENISTLGDHAIIILDTTPFYAESGGQIGDIGSLTKQDAKFSIKNTKKYGKTIYHEGILLSGEFSIGDICNATVDFMHRKLVSINHSATHLLHAALCKILGNHVVQKGSSINDKYFRFDFLHYNPLTLKEIYKIEEIVNENIFCNINIETKIMSIDEAKLQGAKMLFKEKYNHDVRVIQMGTISTELCGGTHVLNTSEIGLFCIKSECGVSSGIRRLEVNTSKTAFNKMNDNKKQLNILSDLMKTNINHLNGKICDLINHTNSLEREIQNLRNNQVNHEIKLLINNVIDIKGSILLVSKINNFTESMLNNTVIKLKNQLSSSIIVLATITDDKILLIASVTKDLTNKIQANHLIDYLAKQIGGKGGGKVDLARAGGNKKQELDRMLLSVKPWVSSKL</sequence>
<dbReference type="FunFam" id="3.30.54.20:FF:000001">
    <property type="entry name" value="Alanine--tRNA ligase"/>
    <property type="match status" value="1"/>
</dbReference>
<dbReference type="InterPro" id="IPR018162">
    <property type="entry name" value="Ala-tRNA-ligase_IIc_anticod-bd"/>
</dbReference>
<proteinExistence type="inferred from homology"/>
<dbReference type="GO" id="GO:0004813">
    <property type="term" value="F:alanine-tRNA ligase activity"/>
    <property type="evidence" value="ECO:0007669"/>
    <property type="project" value="UniProtKB-UniRule"/>
</dbReference>
<evidence type="ECO:0000256" key="4">
    <source>
        <dbReference type="ARBA" id="ARBA00022723"/>
    </source>
</evidence>